<protein>
    <submittedName>
        <fullName evidence="2">Uncharacterized protein</fullName>
    </submittedName>
</protein>
<name>A0A2H9ZY98_9ASPA</name>
<evidence type="ECO:0000313" key="2">
    <source>
        <dbReference type="EMBL" id="PKA48237.1"/>
    </source>
</evidence>
<accession>A0A2H9ZY98</accession>
<keyword evidence="3" id="KW-1185">Reference proteome</keyword>
<reference evidence="2 3" key="1">
    <citation type="journal article" date="2017" name="Nature">
        <title>The Apostasia genome and the evolution of orchids.</title>
        <authorList>
            <person name="Zhang G.Q."/>
            <person name="Liu K.W."/>
            <person name="Li Z."/>
            <person name="Lohaus R."/>
            <person name="Hsiao Y.Y."/>
            <person name="Niu S.C."/>
            <person name="Wang J.Y."/>
            <person name="Lin Y.C."/>
            <person name="Xu Q."/>
            <person name="Chen L.J."/>
            <person name="Yoshida K."/>
            <person name="Fujiwara S."/>
            <person name="Wang Z.W."/>
            <person name="Zhang Y.Q."/>
            <person name="Mitsuda N."/>
            <person name="Wang M."/>
            <person name="Liu G.H."/>
            <person name="Pecoraro L."/>
            <person name="Huang H.X."/>
            <person name="Xiao X.J."/>
            <person name="Lin M."/>
            <person name="Wu X.Y."/>
            <person name="Wu W.L."/>
            <person name="Chen Y.Y."/>
            <person name="Chang S.B."/>
            <person name="Sakamoto S."/>
            <person name="Ohme-Takagi M."/>
            <person name="Yagi M."/>
            <person name="Zeng S.J."/>
            <person name="Shen C.Y."/>
            <person name="Yeh C.M."/>
            <person name="Luo Y.B."/>
            <person name="Tsai W.C."/>
            <person name="Van de Peer Y."/>
            <person name="Liu Z.J."/>
        </authorList>
    </citation>
    <scope>NUCLEOTIDE SEQUENCE [LARGE SCALE GENOMIC DNA]</scope>
    <source>
        <strain evidence="3">cv. Shenzhen</strain>
        <tissue evidence="2">Stem</tissue>
    </source>
</reference>
<feature type="region of interest" description="Disordered" evidence="1">
    <location>
        <begin position="50"/>
        <end position="69"/>
    </location>
</feature>
<evidence type="ECO:0000256" key="1">
    <source>
        <dbReference type="SAM" id="MobiDB-lite"/>
    </source>
</evidence>
<proteinExistence type="predicted"/>
<gene>
    <name evidence="2" type="ORF">AXF42_Ash020634</name>
</gene>
<sequence length="101" mass="10947">MKLASEPSFPCAAAYVVKPLIISKRSVDLQEEGDASIATDVAICKKKLTQPPTTGIHSATRSKQSQHFPPSLQITSALHHPVNGMPLQPPFHLRGSPLPYH</sequence>
<dbReference type="AlphaFoldDB" id="A0A2H9ZY98"/>
<dbReference type="Proteomes" id="UP000236161">
    <property type="component" value="Unassembled WGS sequence"/>
</dbReference>
<evidence type="ECO:0000313" key="3">
    <source>
        <dbReference type="Proteomes" id="UP000236161"/>
    </source>
</evidence>
<organism evidence="2 3">
    <name type="scientific">Apostasia shenzhenica</name>
    <dbReference type="NCBI Taxonomy" id="1088818"/>
    <lineage>
        <taxon>Eukaryota</taxon>
        <taxon>Viridiplantae</taxon>
        <taxon>Streptophyta</taxon>
        <taxon>Embryophyta</taxon>
        <taxon>Tracheophyta</taxon>
        <taxon>Spermatophyta</taxon>
        <taxon>Magnoliopsida</taxon>
        <taxon>Liliopsida</taxon>
        <taxon>Asparagales</taxon>
        <taxon>Orchidaceae</taxon>
        <taxon>Apostasioideae</taxon>
        <taxon>Apostasia</taxon>
    </lineage>
</organism>
<dbReference type="EMBL" id="KZ452735">
    <property type="protein sequence ID" value="PKA48237.1"/>
    <property type="molecule type" value="Genomic_DNA"/>
</dbReference>